<feature type="non-terminal residue" evidence="2">
    <location>
        <position position="1"/>
    </location>
</feature>
<evidence type="ECO:0000259" key="1">
    <source>
        <dbReference type="PROSITE" id="PS50097"/>
    </source>
</evidence>
<evidence type="ECO:0000313" key="3">
    <source>
        <dbReference type="Proteomes" id="UP000779574"/>
    </source>
</evidence>
<reference evidence="2" key="2">
    <citation type="submission" date="2021-08" db="EMBL/GenBank/DDBJ databases">
        <authorList>
            <person name="Gostincar C."/>
            <person name="Sun X."/>
            <person name="Song Z."/>
            <person name="Gunde-Cimerman N."/>
        </authorList>
    </citation>
    <scope>NUCLEOTIDE SEQUENCE</scope>
    <source>
        <strain evidence="2">EXF-9911</strain>
    </source>
</reference>
<dbReference type="PANTHER" id="PTHR47843">
    <property type="entry name" value="BTB DOMAIN-CONTAINING PROTEIN-RELATED"/>
    <property type="match status" value="1"/>
</dbReference>
<dbReference type="InterPro" id="IPR000210">
    <property type="entry name" value="BTB/POZ_dom"/>
</dbReference>
<feature type="domain" description="BTB" evidence="1">
    <location>
        <begin position="19"/>
        <end position="88"/>
    </location>
</feature>
<dbReference type="EMBL" id="JAHFXF010000264">
    <property type="protein sequence ID" value="KAG9691547.1"/>
    <property type="molecule type" value="Genomic_DNA"/>
</dbReference>
<dbReference type="Proteomes" id="UP000779574">
    <property type="component" value="Unassembled WGS sequence"/>
</dbReference>
<dbReference type="Pfam" id="PF00651">
    <property type="entry name" value="BTB"/>
    <property type="match status" value="1"/>
</dbReference>
<protein>
    <recommendedName>
        <fullName evidence="1">BTB domain-containing protein</fullName>
    </recommendedName>
</protein>
<reference evidence="2" key="1">
    <citation type="journal article" date="2021" name="J Fungi (Basel)">
        <title>Virulence traits and population genomics of the black yeast Aureobasidium melanogenum.</title>
        <authorList>
            <person name="Cernosa A."/>
            <person name="Sun X."/>
            <person name="Gostincar C."/>
            <person name="Fang C."/>
            <person name="Gunde-Cimerman N."/>
            <person name="Song Z."/>
        </authorList>
    </citation>
    <scope>NUCLEOTIDE SEQUENCE</scope>
    <source>
        <strain evidence="2">EXF-9911</strain>
    </source>
</reference>
<evidence type="ECO:0000313" key="2">
    <source>
        <dbReference type="EMBL" id="KAG9691547.1"/>
    </source>
</evidence>
<dbReference type="SUPFAM" id="SSF54695">
    <property type="entry name" value="POZ domain"/>
    <property type="match status" value="1"/>
</dbReference>
<gene>
    <name evidence="2" type="ORF">KCU76_g7376</name>
</gene>
<dbReference type="AlphaFoldDB" id="A0A9P8EIX9"/>
<proteinExistence type="predicted"/>
<dbReference type="PROSITE" id="PS50097">
    <property type="entry name" value="BTB"/>
    <property type="match status" value="1"/>
</dbReference>
<sequence>MANNTPTEKRTFFNDEQFSDVVIKLGDQQIFAHKVMLASGSVWFEKALCGNFSEANKKVIELHDEDASPDKIMAMFKHLYGSTYGKQEIQVESRQVPGFHLAVFTLGDKYDIKTLRSDAAERFERSLQIEEESSQFWDETIYTIQRVLGPSAPQLADRSLVEDTQDFVINNFRLLFQDSTFRRLMAAGTMLDQDLAYELLSQCCEQMA</sequence>
<accession>A0A9P8EIX9</accession>
<dbReference type="Gene3D" id="3.30.710.10">
    <property type="entry name" value="Potassium Channel Kv1.1, Chain A"/>
    <property type="match status" value="1"/>
</dbReference>
<organism evidence="2 3">
    <name type="scientific">Aureobasidium melanogenum</name>
    <name type="common">Aureobasidium pullulans var. melanogenum</name>
    <dbReference type="NCBI Taxonomy" id="46634"/>
    <lineage>
        <taxon>Eukaryota</taxon>
        <taxon>Fungi</taxon>
        <taxon>Dikarya</taxon>
        <taxon>Ascomycota</taxon>
        <taxon>Pezizomycotina</taxon>
        <taxon>Dothideomycetes</taxon>
        <taxon>Dothideomycetidae</taxon>
        <taxon>Dothideales</taxon>
        <taxon>Saccotheciaceae</taxon>
        <taxon>Aureobasidium</taxon>
    </lineage>
</organism>
<dbReference type="PANTHER" id="PTHR47843:SF5">
    <property type="entry name" value="BTB_POZ DOMAIN PROTEIN"/>
    <property type="match status" value="1"/>
</dbReference>
<dbReference type="OrthoDB" id="6359816at2759"/>
<dbReference type="InterPro" id="IPR011333">
    <property type="entry name" value="SKP1/BTB/POZ_sf"/>
</dbReference>
<comment type="caution">
    <text evidence="2">The sequence shown here is derived from an EMBL/GenBank/DDBJ whole genome shotgun (WGS) entry which is preliminary data.</text>
</comment>
<name>A0A9P8EIX9_AURME</name>
<dbReference type="SMART" id="SM00225">
    <property type="entry name" value="BTB"/>
    <property type="match status" value="1"/>
</dbReference>